<comment type="caution">
    <text evidence="1">The sequence shown here is derived from an EMBL/GenBank/DDBJ whole genome shotgun (WGS) entry which is preliminary data.</text>
</comment>
<evidence type="ECO:0000313" key="2">
    <source>
        <dbReference type="Proteomes" id="UP000191905"/>
    </source>
</evidence>
<sequence>MDRAGAGRSKHRKGAGQGRLQFFHFPDRVAEGGELLHELPLIGQFMQIAFPRIHIAQRIDARNH</sequence>
<dbReference type="RefSeq" id="WP_342587452.1">
    <property type="nucleotide sequence ID" value="NZ_MDET01000025.1"/>
</dbReference>
<dbReference type="EMBL" id="MDET01000025">
    <property type="protein sequence ID" value="OQM74620.1"/>
    <property type="molecule type" value="Genomic_DNA"/>
</dbReference>
<accession>A0A1V8RN55</accession>
<organism evidence="1 2">
    <name type="scientific">Manganibacter manganicus</name>
    <dbReference type="NCBI Taxonomy" id="1873176"/>
    <lineage>
        <taxon>Bacteria</taxon>
        <taxon>Pseudomonadati</taxon>
        <taxon>Pseudomonadota</taxon>
        <taxon>Alphaproteobacteria</taxon>
        <taxon>Hyphomicrobiales</taxon>
        <taxon>Phyllobacteriaceae</taxon>
        <taxon>Manganibacter</taxon>
    </lineage>
</organism>
<dbReference type="STRING" id="1873176.BFN67_20850"/>
<evidence type="ECO:0000313" key="1">
    <source>
        <dbReference type="EMBL" id="OQM74620.1"/>
    </source>
</evidence>
<dbReference type="AlphaFoldDB" id="A0A1V8RN55"/>
<dbReference type="Proteomes" id="UP000191905">
    <property type="component" value="Unassembled WGS sequence"/>
</dbReference>
<protein>
    <submittedName>
        <fullName evidence="1">Uncharacterized protein</fullName>
    </submittedName>
</protein>
<gene>
    <name evidence="1" type="ORF">BFN67_20850</name>
</gene>
<keyword evidence="2" id="KW-1185">Reference proteome</keyword>
<name>A0A1V8RN55_9HYPH</name>
<proteinExistence type="predicted"/>
<reference evidence="1 2" key="1">
    <citation type="journal article" date="2016" name="Int. J. Syst. Evol. Microbiol.">
        <title>Pseudaminobacter manganicus sp. nov., isolated from sludge of a manganese mine.</title>
        <authorList>
            <person name="Li J."/>
            <person name="Huang J."/>
            <person name="Liao S."/>
            <person name="Wang G."/>
        </authorList>
    </citation>
    <scope>NUCLEOTIDE SEQUENCE [LARGE SCALE GENOMIC DNA]</scope>
    <source>
        <strain evidence="1 2">JH-7</strain>
    </source>
</reference>